<dbReference type="Gene3D" id="1.10.10.60">
    <property type="entry name" value="Homeodomain-like"/>
    <property type="match status" value="2"/>
</dbReference>
<dbReference type="STRING" id="1317122.ATO12_07925"/>
<feature type="transmembrane region" description="Helical" evidence="4">
    <location>
        <begin position="111"/>
        <end position="132"/>
    </location>
</feature>
<dbReference type="SMART" id="SM00342">
    <property type="entry name" value="HTH_ARAC"/>
    <property type="match status" value="1"/>
</dbReference>
<protein>
    <recommendedName>
        <fullName evidence="5">HTH araC/xylS-type domain-containing protein</fullName>
    </recommendedName>
</protein>
<evidence type="ECO:0000256" key="4">
    <source>
        <dbReference type="SAM" id="Phobius"/>
    </source>
</evidence>
<gene>
    <name evidence="6" type="ORF">ATO12_07925</name>
</gene>
<evidence type="ECO:0000259" key="5">
    <source>
        <dbReference type="PROSITE" id="PS01124"/>
    </source>
</evidence>
<feature type="transmembrane region" description="Helical" evidence="4">
    <location>
        <begin position="173"/>
        <end position="191"/>
    </location>
</feature>
<dbReference type="GO" id="GO:0043565">
    <property type="term" value="F:sequence-specific DNA binding"/>
    <property type="evidence" value="ECO:0007669"/>
    <property type="project" value="InterPro"/>
</dbReference>
<dbReference type="eggNOG" id="COG2207">
    <property type="taxonomic scope" value="Bacteria"/>
</dbReference>
<evidence type="ECO:0000313" key="6">
    <source>
        <dbReference type="EMBL" id="EZH71358.1"/>
    </source>
</evidence>
<dbReference type="SUPFAM" id="SSF46689">
    <property type="entry name" value="Homeodomain-like"/>
    <property type="match status" value="1"/>
</dbReference>
<dbReference type="GO" id="GO:0003700">
    <property type="term" value="F:DNA-binding transcription factor activity"/>
    <property type="evidence" value="ECO:0007669"/>
    <property type="project" value="InterPro"/>
</dbReference>
<feature type="transmembrane region" description="Helical" evidence="4">
    <location>
        <begin position="203"/>
        <end position="222"/>
    </location>
</feature>
<feature type="transmembrane region" description="Helical" evidence="4">
    <location>
        <begin position="284"/>
        <end position="304"/>
    </location>
</feature>
<dbReference type="RefSeq" id="WP_051576060.1">
    <property type="nucleotide sequence ID" value="NZ_AQRA01000018.1"/>
</dbReference>
<comment type="caution">
    <text evidence="6">The sequence shown here is derived from an EMBL/GenBank/DDBJ whole genome shotgun (WGS) entry which is preliminary data.</text>
</comment>
<keyword evidence="4" id="KW-1133">Transmembrane helix</keyword>
<dbReference type="PROSITE" id="PS01124">
    <property type="entry name" value="HTH_ARAC_FAMILY_2"/>
    <property type="match status" value="1"/>
</dbReference>
<dbReference type="EMBL" id="AQRA01000018">
    <property type="protein sequence ID" value="EZH71358.1"/>
    <property type="molecule type" value="Genomic_DNA"/>
</dbReference>
<keyword evidence="4" id="KW-0472">Membrane</keyword>
<name>A0A023BNT0_9FLAO</name>
<dbReference type="InterPro" id="IPR009057">
    <property type="entry name" value="Homeodomain-like_sf"/>
</dbReference>
<keyword evidence="7" id="KW-1185">Reference proteome</keyword>
<dbReference type="PANTHER" id="PTHR43280">
    <property type="entry name" value="ARAC-FAMILY TRANSCRIPTIONAL REGULATOR"/>
    <property type="match status" value="1"/>
</dbReference>
<keyword evidence="2" id="KW-0238">DNA-binding</keyword>
<proteinExistence type="predicted"/>
<organism evidence="6 7">
    <name type="scientific">Aquimarina atlantica</name>
    <dbReference type="NCBI Taxonomy" id="1317122"/>
    <lineage>
        <taxon>Bacteria</taxon>
        <taxon>Pseudomonadati</taxon>
        <taxon>Bacteroidota</taxon>
        <taxon>Flavobacteriia</taxon>
        <taxon>Flavobacteriales</taxon>
        <taxon>Flavobacteriaceae</taxon>
        <taxon>Aquimarina</taxon>
    </lineage>
</organism>
<dbReference type="AlphaFoldDB" id="A0A023BNT0"/>
<feature type="domain" description="HTH araC/xylS-type" evidence="5">
    <location>
        <begin position="373"/>
        <end position="479"/>
    </location>
</feature>
<dbReference type="Pfam" id="PF12833">
    <property type="entry name" value="HTH_18"/>
    <property type="match status" value="1"/>
</dbReference>
<dbReference type="PANTHER" id="PTHR43280:SF29">
    <property type="entry name" value="ARAC-FAMILY TRANSCRIPTIONAL REGULATOR"/>
    <property type="match status" value="1"/>
</dbReference>
<keyword evidence="3" id="KW-0804">Transcription</keyword>
<feature type="transmembrane region" description="Helical" evidence="4">
    <location>
        <begin position="242"/>
        <end position="264"/>
    </location>
</feature>
<sequence>MYCYAEEINIKYKDTSEYSPLFSIHKYKLKPYKLNSREVLKEKNVDSIALFKELAFSYAKANKAKLACRYIEKYIQVSLDVSFVKHSNFDSIHDSDPYIKLVDKYHQKFDFWWLFCLYVGFVGVFISIVLNFRRCADKIANLLMSVFLFQHSVFIINISLLPTNYEFYFPHSLYLSTLFSFLYGPLIYFYFKRVVLKYRFRPVDLLHLVPTLFLLLLLLPVYNLSGEEKLWVMLNDKRPYITLISDSKLLSLLIYMILVIRIYIKSVKSNIAIPKMQYRWHRNIIILCSLHIISYVFYDILMIRRVADDFPINFQILSIALLILYISYTAFVEPGVFSGLKMIKNEMQKGLNNGLKKYKKSGLTEQLSLELKEKLLELLEKDEIYRRNDINLQKLSELLNTSRHNTSQIINEHFNLNFFELINMYRIEEAKKILKDKQYQYENFNIIDVAYEVGFNNKVTFNKSFKKYNRITPSEYVKS</sequence>
<feature type="transmembrane region" description="Helical" evidence="4">
    <location>
        <begin position="316"/>
        <end position="340"/>
    </location>
</feature>
<dbReference type="InterPro" id="IPR018060">
    <property type="entry name" value="HTH_AraC"/>
</dbReference>
<evidence type="ECO:0000256" key="3">
    <source>
        <dbReference type="ARBA" id="ARBA00023163"/>
    </source>
</evidence>
<accession>A0A023BNT0</accession>
<evidence type="ECO:0000313" key="7">
    <source>
        <dbReference type="Proteomes" id="UP000023541"/>
    </source>
</evidence>
<reference evidence="6 7" key="1">
    <citation type="submission" date="2014-04" db="EMBL/GenBank/DDBJ databases">
        <title>Aquimarina sp. 22II-S11-z7 Genome Sequencing.</title>
        <authorList>
            <person name="Lai Q."/>
        </authorList>
    </citation>
    <scope>NUCLEOTIDE SEQUENCE [LARGE SCALE GENOMIC DNA]</scope>
    <source>
        <strain evidence="6 7">22II-S11-z7</strain>
    </source>
</reference>
<keyword evidence="4" id="KW-0812">Transmembrane</keyword>
<dbReference type="Proteomes" id="UP000023541">
    <property type="component" value="Unassembled WGS sequence"/>
</dbReference>
<evidence type="ECO:0000256" key="2">
    <source>
        <dbReference type="ARBA" id="ARBA00023125"/>
    </source>
</evidence>
<keyword evidence="1" id="KW-0805">Transcription regulation</keyword>
<feature type="transmembrane region" description="Helical" evidence="4">
    <location>
        <begin position="139"/>
        <end position="161"/>
    </location>
</feature>
<evidence type="ECO:0000256" key="1">
    <source>
        <dbReference type="ARBA" id="ARBA00023015"/>
    </source>
</evidence>